<gene>
    <name evidence="2" type="ORF">PIB30_048975</name>
</gene>
<dbReference type="NCBIfam" id="TIGR02021">
    <property type="entry name" value="BchM-ChlM"/>
    <property type="match status" value="1"/>
</dbReference>
<dbReference type="PANTHER" id="PTHR43591:SF81">
    <property type="entry name" value="MAGNESIUM PROTOPORPHYRIN IX METHYLTRANSFERASE, CHLOROPLASTIC-RELATED"/>
    <property type="match status" value="1"/>
</dbReference>
<dbReference type="CDD" id="cd02440">
    <property type="entry name" value="AdoMet_MTases"/>
    <property type="match status" value="1"/>
</dbReference>
<evidence type="ECO:0000313" key="2">
    <source>
        <dbReference type="EMBL" id="MED6160193.1"/>
    </source>
</evidence>
<dbReference type="PANTHER" id="PTHR43591">
    <property type="entry name" value="METHYLTRANSFERASE"/>
    <property type="match status" value="1"/>
</dbReference>
<dbReference type="EMBL" id="JASCZI010121154">
    <property type="protein sequence ID" value="MED6160193.1"/>
    <property type="molecule type" value="Genomic_DNA"/>
</dbReference>
<dbReference type="Gene3D" id="3.40.50.150">
    <property type="entry name" value="Vaccinia Virus protein VP39"/>
    <property type="match status" value="1"/>
</dbReference>
<protein>
    <recommendedName>
        <fullName evidence="1">Magnesium-protoporphyrin IX methyltransferase C-terminal domain-containing protein</fullName>
    </recommendedName>
</protein>
<keyword evidence="3" id="KW-1185">Reference proteome</keyword>
<comment type="caution">
    <text evidence="2">The sequence shown here is derived from an EMBL/GenBank/DDBJ whole genome shotgun (WGS) entry which is preliminary data.</text>
</comment>
<reference evidence="2 3" key="1">
    <citation type="journal article" date="2023" name="Plants (Basel)">
        <title>Bridging the Gap: Combining Genomics and Transcriptomics Approaches to Understand Stylosanthes scabra, an Orphan Legume from the Brazilian Caatinga.</title>
        <authorList>
            <person name="Ferreira-Neto J.R.C."/>
            <person name="da Silva M.D."/>
            <person name="Binneck E."/>
            <person name="de Melo N.F."/>
            <person name="da Silva R.H."/>
            <person name="de Melo A.L.T.M."/>
            <person name="Pandolfi V."/>
            <person name="Bustamante F.O."/>
            <person name="Brasileiro-Vidal A.C."/>
            <person name="Benko-Iseppon A.M."/>
        </authorList>
    </citation>
    <scope>NUCLEOTIDE SEQUENCE [LARGE SCALE GENOMIC DNA]</scope>
    <source>
        <tissue evidence="2">Leaves</tissue>
    </source>
</reference>
<dbReference type="InterPro" id="IPR010940">
    <property type="entry name" value="Mg_prot_MeTrfase_C"/>
</dbReference>
<dbReference type="Proteomes" id="UP001341840">
    <property type="component" value="Unassembled WGS sequence"/>
</dbReference>
<dbReference type="Pfam" id="PF07109">
    <property type="entry name" value="Mg-por_mtran_C"/>
    <property type="match status" value="1"/>
</dbReference>
<name>A0ABU6UJG3_9FABA</name>
<accession>A0ABU6UJG3</accession>
<evidence type="ECO:0000313" key="3">
    <source>
        <dbReference type="Proteomes" id="UP001341840"/>
    </source>
</evidence>
<proteinExistence type="predicted"/>
<sequence>MPCQTAFSGEGNGSIGLELSSLLAGSWRVFEKWDPREFEKSKKDTELDERYLILDNTTASQTTSFLHLNSLHYSNRPVTKPGISNYKRDENMAFSASFWSSLIPPNRGFSFVRAPPANQKPTTKHHPLTTAFAIDPLSTATAAEVTGAIDGTTIAVIGGGSVAALAAVLSLADPERRRKEQAEVVGGGDKEVVREYFNNTGFQRWKKIYGDTDDVNRVQMDIRLGHSKTVESTLMMLKDEGSLEGVTVCDAGCGTGSLAIPLAKEGAVVSASDISAAMVAEAEKQAKEQLVFPAVSMPKFVVKDLESLDGKYDTVVCLDVLIHYPQNKADGMIAHLASLANNRLVLSFAPKTFYYDLLKRIGELFPGPSKATRAYLHSEADVERALQKVGWKIRKRGLITTQFYFAKLIEAVPM</sequence>
<dbReference type="SUPFAM" id="SSF53335">
    <property type="entry name" value="S-adenosyl-L-methionine-dependent methyltransferases"/>
    <property type="match status" value="1"/>
</dbReference>
<evidence type="ECO:0000259" key="1">
    <source>
        <dbReference type="Pfam" id="PF07109"/>
    </source>
</evidence>
<dbReference type="Pfam" id="PF01209">
    <property type="entry name" value="Ubie_methyltran"/>
    <property type="match status" value="1"/>
</dbReference>
<feature type="domain" description="Magnesium-protoporphyrin IX methyltransferase C-terminal" evidence="1">
    <location>
        <begin position="317"/>
        <end position="412"/>
    </location>
</feature>
<dbReference type="PROSITE" id="PS51556">
    <property type="entry name" value="SAM_MT_MG_PIX"/>
    <property type="match status" value="1"/>
</dbReference>
<organism evidence="2 3">
    <name type="scientific">Stylosanthes scabra</name>
    <dbReference type="NCBI Taxonomy" id="79078"/>
    <lineage>
        <taxon>Eukaryota</taxon>
        <taxon>Viridiplantae</taxon>
        <taxon>Streptophyta</taxon>
        <taxon>Embryophyta</taxon>
        <taxon>Tracheophyta</taxon>
        <taxon>Spermatophyta</taxon>
        <taxon>Magnoliopsida</taxon>
        <taxon>eudicotyledons</taxon>
        <taxon>Gunneridae</taxon>
        <taxon>Pentapetalae</taxon>
        <taxon>rosids</taxon>
        <taxon>fabids</taxon>
        <taxon>Fabales</taxon>
        <taxon>Fabaceae</taxon>
        <taxon>Papilionoideae</taxon>
        <taxon>50 kb inversion clade</taxon>
        <taxon>dalbergioids sensu lato</taxon>
        <taxon>Dalbergieae</taxon>
        <taxon>Pterocarpus clade</taxon>
        <taxon>Stylosanthes</taxon>
    </lineage>
</organism>
<dbReference type="InterPro" id="IPR029063">
    <property type="entry name" value="SAM-dependent_MTases_sf"/>
</dbReference>
<dbReference type="InterPro" id="IPR010251">
    <property type="entry name" value="Mg_prot_MeTrfase"/>
</dbReference>